<evidence type="ECO:0000256" key="1">
    <source>
        <dbReference type="SAM" id="SignalP"/>
    </source>
</evidence>
<reference evidence="3 4" key="1">
    <citation type="submission" date="2019-05" db="EMBL/GenBank/DDBJ databases">
        <title>Panacibacter sp. strain 17mud1-8 Genome sequencing and assembly.</title>
        <authorList>
            <person name="Chhetri G."/>
        </authorList>
    </citation>
    <scope>NUCLEOTIDE SEQUENCE [LARGE SCALE GENOMIC DNA]</scope>
    <source>
        <strain evidence="3 4">17mud1-8</strain>
    </source>
</reference>
<dbReference type="EMBL" id="SZQL01000005">
    <property type="protein sequence ID" value="TKK69255.1"/>
    <property type="molecule type" value="Genomic_DNA"/>
</dbReference>
<dbReference type="Proteomes" id="UP000305848">
    <property type="component" value="Unassembled WGS sequence"/>
</dbReference>
<dbReference type="SUPFAM" id="SSF51445">
    <property type="entry name" value="(Trans)glycosidases"/>
    <property type="match status" value="1"/>
</dbReference>
<evidence type="ECO:0000313" key="4">
    <source>
        <dbReference type="Proteomes" id="UP000305848"/>
    </source>
</evidence>
<feature type="signal peptide" evidence="1">
    <location>
        <begin position="1"/>
        <end position="18"/>
    </location>
</feature>
<keyword evidence="4" id="KW-1185">Reference proteome</keyword>
<keyword evidence="1" id="KW-0732">Signal</keyword>
<dbReference type="OrthoDB" id="9801163at2"/>
<organism evidence="3 4">
    <name type="scientific">Ilyomonas limi</name>
    <dbReference type="NCBI Taxonomy" id="2575867"/>
    <lineage>
        <taxon>Bacteria</taxon>
        <taxon>Pseudomonadati</taxon>
        <taxon>Bacteroidota</taxon>
        <taxon>Chitinophagia</taxon>
        <taxon>Chitinophagales</taxon>
        <taxon>Chitinophagaceae</taxon>
        <taxon>Ilyomonas</taxon>
    </lineage>
</organism>
<dbReference type="Pfam" id="PF11790">
    <property type="entry name" value="Glyco_hydro_cc"/>
    <property type="match status" value="1"/>
</dbReference>
<sequence length="317" mass="35456">MKKLFTICALFMLTGTFAQTKFGALLDPGMLANANEHKVDVAKKLGIKIIRDRIVLTNPKDKPLLNTGFDVFMNINYGNVQDRSGEKSPVPFPTDLDNYKKLLTNAINSFKGKKPVVIAIENEEDNRIYHSGTPQDYLNELRAAIPIVHAAGIKVTNAGITWRSITYLVYSDLLDQGKRAEAQAYMKSTQMPLDNPGLAKKRQFAKETVAAYKDMDIDYVNFHWYSKSNDVSALKTTIEYLKRVTGKPVITNEIGQYDDSPETVKAIIRLCRQEQMPYVIWYSGLGRGPGKAVSLQDINGVLKPNGEAFKEAVAEQN</sequence>
<evidence type="ECO:0000259" key="2">
    <source>
        <dbReference type="Pfam" id="PF11790"/>
    </source>
</evidence>
<accession>A0A4U3L2K5</accession>
<gene>
    <name evidence="3" type="ORF">FC093_08020</name>
</gene>
<dbReference type="InterPro" id="IPR017853">
    <property type="entry name" value="GH"/>
</dbReference>
<comment type="caution">
    <text evidence="3">The sequence shown here is derived from an EMBL/GenBank/DDBJ whole genome shotgun (WGS) entry which is preliminary data.</text>
</comment>
<proteinExistence type="predicted"/>
<protein>
    <recommendedName>
        <fullName evidence="2">Asl1-like glycosyl hydrolase catalytic domain-containing protein</fullName>
    </recommendedName>
</protein>
<feature type="chain" id="PRO_5020973347" description="Asl1-like glycosyl hydrolase catalytic domain-containing protein" evidence="1">
    <location>
        <begin position="19"/>
        <end position="317"/>
    </location>
</feature>
<evidence type="ECO:0000313" key="3">
    <source>
        <dbReference type="EMBL" id="TKK69255.1"/>
    </source>
</evidence>
<dbReference type="RefSeq" id="WP_137261250.1">
    <property type="nucleotide sequence ID" value="NZ_SZQL01000005.1"/>
</dbReference>
<name>A0A4U3L2K5_9BACT</name>
<dbReference type="Gene3D" id="3.20.20.80">
    <property type="entry name" value="Glycosidases"/>
    <property type="match status" value="1"/>
</dbReference>
<feature type="domain" description="Asl1-like glycosyl hydrolase catalytic" evidence="2">
    <location>
        <begin position="203"/>
        <end position="261"/>
    </location>
</feature>
<dbReference type="AlphaFoldDB" id="A0A4U3L2K5"/>
<dbReference type="InterPro" id="IPR024655">
    <property type="entry name" value="Asl1_glyco_hydro_catalytic"/>
</dbReference>